<feature type="region of interest" description="Disordered" evidence="2">
    <location>
        <begin position="242"/>
        <end position="291"/>
    </location>
</feature>
<feature type="compositionally biased region" description="Basic residues" evidence="2">
    <location>
        <begin position="259"/>
        <end position="270"/>
    </location>
</feature>
<keyword evidence="1" id="KW-0175">Coiled coil</keyword>
<evidence type="ECO:0000256" key="1">
    <source>
        <dbReference type="SAM" id="Coils"/>
    </source>
</evidence>
<dbReference type="PANTHER" id="PTHR28671">
    <property type="entry name" value="COILED-COIL DOMAIN-CONTAINING PROTEIN 169"/>
    <property type="match status" value="1"/>
</dbReference>
<feature type="region of interest" description="Disordered" evidence="2">
    <location>
        <begin position="1"/>
        <end position="62"/>
    </location>
</feature>
<evidence type="ECO:0000313" key="3">
    <source>
        <dbReference type="EMBL" id="CAH3127199.1"/>
    </source>
</evidence>
<feature type="coiled-coil region" evidence="1">
    <location>
        <begin position="156"/>
        <end position="197"/>
    </location>
</feature>
<dbReference type="Pfam" id="PF15372">
    <property type="entry name" value="DUF4600"/>
    <property type="match status" value="1"/>
</dbReference>
<sequence>MHARRVTDIAPFIPIKKDADKLKKKSKKHAKSSKKSSKMSSPRGHKPQQQSKGPRTELDYEIERLKAEIQQERQMKEMLEQSSGELDKTIADLEEKSNNVEDEDNEWKTRFETQQEMNDQLEKQVILLRDKLGQLKIPSRDGKPSNHLKTYNGLSDAEIRKLMKQLERDKVELQGQLRDLEWRLDNESKAYHKINEERKKYLTELDETAATIDETKTKTRLALSEAQRENEAQLQAAKLRNPKQFGLPDNQRIIDPRKGPVKKVAAVRKLPKLENPGSGGSGSSGNSPRHN</sequence>
<accession>A0ABN8NZG4</accession>
<dbReference type="EMBL" id="CALNXK010000043">
    <property type="protein sequence ID" value="CAH3127199.1"/>
    <property type="molecule type" value="Genomic_DNA"/>
</dbReference>
<organism evidence="3 4">
    <name type="scientific">Porites lobata</name>
    <dbReference type="NCBI Taxonomy" id="104759"/>
    <lineage>
        <taxon>Eukaryota</taxon>
        <taxon>Metazoa</taxon>
        <taxon>Cnidaria</taxon>
        <taxon>Anthozoa</taxon>
        <taxon>Hexacorallia</taxon>
        <taxon>Scleractinia</taxon>
        <taxon>Fungiina</taxon>
        <taxon>Poritidae</taxon>
        <taxon>Porites</taxon>
    </lineage>
</organism>
<feature type="region of interest" description="Disordered" evidence="2">
    <location>
        <begin position="77"/>
        <end position="106"/>
    </location>
</feature>
<gene>
    <name evidence="3" type="ORF">PLOB_00032833</name>
</gene>
<reference evidence="3 4" key="1">
    <citation type="submission" date="2022-05" db="EMBL/GenBank/DDBJ databases">
        <authorList>
            <consortium name="Genoscope - CEA"/>
            <person name="William W."/>
        </authorList>
    </citation>
    <scope>NUCLEOTIDE SEQUENCE [LARGE SCALE GENOMIC DNA]</scope>
</reference>
<evidence type="ECO:0000313" key="4">
    <source>
        <dbReference type="Proteomes" id="UP001159405"/>
    </source>
</evidence>
<dbReference type="InterPro" id="IPR028022">
    <property type="entry name" value="DUF4600"/>
</dbReference>
<comment type="caution">
    <text evidence="3">The sequence shown here is derived from an EMBL/GenBank/DDBJ whole genome shotgun (WGS) entry which is preliminary data.</text>
</comment>
<dbReference type="Proteomes" id="UP001159405">
    <property type="component" value="Unassembled WGS sequence"/>
</dbReference>
<protein>
    <submittedName>
        <fullName evidence="3">Uncharacterized protein</fullName>
    </submittedName>
</protein>
<feature type="compositionally biased region" description="Basic residues" evidence="2">
    <location>
        <begin position="22"/>
        <end position="37"/>
    </location>
</feature>
<dbReference type="SUPFAM" id="SSF90257">
    <property type="entry name" value="Myosin rod fragments"/>
    <property type="match status" value="1"/>
</dbReference>
<proteinExistence type="predicted"/>
<dbReference type="Gene3D" id="1.20.5.1160">
    <property type="entry name" value="Vasodilator-stimulated phosphoprotein"/>
    <property type="match status" value="1"/>
</dbReference>
<dbReference type="PANTHER" id="PTHR28671:SF3">
    <property type="entry name" value="COILED-COIL DOMAIN-CONTAINING PROTEIN 169"/>
    <property type="match status" value="1"/>
</dbReference>
<name>A0ABN8NZG4_9CNID</name>
<feature type="compositionally biased region" description="Basic and acidic residues" evidence="2">
    <location>
        <begin position="77"/>
        <end position="99"/>
    </location>
</feature>
<keyword evidence="4" id="KW-1185">Reference proteome</keyword>
<evidence type="ECO:0000256" key="2">
    <source>
        <dbReference type="SAM" id="MobiDB-lite"/>
    </source>
</evidence>